<protein>
    <submittedName>
        <fullName evidence="1">Uncharacterized protein</fullName>
    </submittedName>
</protein>
<keyword evidence="2" id="KW-1185">Reference proteome</keyword>
<dbReference type="Proteomes" id="UP000011721">
    <property type="component" value="Chromosome"/>
</dbReference>
<gene>
    <name evidence="1" type="ordered locus">UWK_00837</name>
</gene>
<reference evidence="2" key="1">
    <citation type="journal article" date="2013" name="Stand. Genomic Sci.">
        <title>Complete genome sequence of Desulfocapsa sulfexigens, a marine deltaproteobacterium specialized in disproportionating inorganic sulfur compounds.</title>
        <authorList>
            <person name="Finster K.W."/>
            <person name="Kjeldsen K.U."/>
            <person name="Kube M."/>
            <person name="Reinhardt R."/>
            <person name="Mussmann M."/>
            <person name="Amann R."/>
            <person name="Schreiber L."/>
        </authorList>
    </citation>
    <scope>NUCLEOTIDE SEQUENCE [LARGE SCALE GENOMIC DNA]</scope>
    <source>
        <strain evidence="2">DSM 10523 / SB164P1</strain>
    </source>
</reference>
<dbReference type="STRING" id="1167006.UWK_00837"/>
<dbReference type="OrthoDB" id="5432312at2"/>
<evidence type="ECO:0000313" key="2">
    <source>
        <dbReference type="Proteomes" id="UP000011721"/>
    </source>
</evidence>
<sequence length="80" mass="8985">MKILIGITQDVEATKNKLSTQYKGLGTSTEAGPFKTKDEALNWKNFMINRRDNYVEIKTSAPSGSEAYWFGITVESPETH</sequence>
<accession>M1PLT0</accession>
<dbReference type="HOGENOM" id="CLU_194399_0_0_7"/>
<dbReference type="EMBL" id="CP003985">
    <property type="protein sequence ID" value="AGF77411.1"/>
    <property type="molecule type" value="Genomic_DNA"/>
</dbReference>
<evidence type="ECO:0000313" key="1">
    <source>
        <dbReference type="EMBL" id="AGF77411.1"/>
    </source>
</evidence>
<proteinExistence type="predicted"/>
<name>M1PLT0_DESSD</name>
<dbReference type="KEGG" id="dsf:UWK_00837"/>
<dbReference type="AlphaFoldDB" id="M1PLT0"/>
<dbReference type="RefSeq" id="WP_015403107.1">
    <property type="nucleotide sequence ID" value="NC_020304.1"/>
</dbReference>
<organism evidence="1 2">
    <name type="scientific">Desulfocapsa sulfexigens (strain DSM 10523 / SB164P1)</name>
    <dbReference type="NCBI Taxonomy" id="1167006"/>
    <lineage>
        <taxon>Bacteria</taxon>
        <taxon>Pseudomonadati</taxon>
        <taxon>Thermodesulfobacteriota</taxon>
        <taxon>Desulfobulbia</taxon>
        <taxon>Desulfobulbales</taxon>
        <taxon>Desulfocapsaceae</taxon>
        <taxon>Desulfocapsa</taxon>
    </lineage>
</organism>